<sequence length="426" mass="46259">MHDIRFIRENPAAFDAGLARRGLAPLSAEILGLDEQSRALKTQLQVGQARRNEASKLIGQAMAAGDKDKAEALKAEVAAIKESTPALEAQDREVGDALGAMLAAIPNLPADDVPLGDSEADNVEVSRWGTVRDFDFTPQDHADFGPALGLDFEGGAALSGARFTALRGQMARLHRALAQFMLDTQTAQNGYEEVNPPLLVKDHALFGTGQLPKFEDDLFKTNDDRYLIPTAEVSLTNLVANQIVPLADLPVRLTALTPCFRSEAGSAGRDTRGFIRQHQFEKVELVAICAPDESEAEHERMCAAAEGILQALALPYRKMLLCTGDMGFGARKTWDLEVWLPSQNSYREISSVSNCGDFQARRMNARYKPEGEKQTRFLHTLNGSGLAVGRTLVAVLENYQQADGSVIVPEALAPYMGGVTRLTPKA</sequence>
<dbReference type="SUPFAM" id="SSF46589">
    <property type="entry name" value="tRNA-binding arm"/>
    <property type="match status" value="1"/>
</dbReference>
<evidence type="ECO:0000256" key="3">
    <source>
        <dbReference type="ARBA" id="ARBA00010728"/>
    </source>
</evidence>
<dbReference type="AlphaFoldDB" id="A0A418YWE1"/>
<feature type="binding site" evidence="12">
    <location>
        <position position="384"/>
    </location>
    <ligand>
        <name>L-serine</name>
        <dbReference type="ChEBI" id="CHEBI:33384"/>
    </ligand>
</feature>
<keyword evidence="5 12" id="KW-0436">Ligase</keyword>
<comment type="function">
    <text evidence="12">Catalyzes the attachment of serine to tRNA(Ser). Is also able to aminoacylate tRNA(Sec) with serine, to form the misacylated tRNA L-seryl-tRNA(Sec), which will be further converted into selenocysteinyl-tRNA(Sec).</text>
</comment>
<accession>A0A418YWE1</accession>
<dbReference type="CDD" id="cd00770">
    <property type="entry name" value="SerRS_core"/>
    <property type="match status" value="1"/>
</dbReference>
<dbReference type="InterPro" id="IPR006195">
    <property type="entry name" value="aa-tRNA-synth_II"/>
</dbReference>
<dbReference type="HAMAP" id="MF_00176">
    <property type="entry name" value="Ser_tRNA_synth_type1"/>
    <property type="match status" value="1"/>
</dbReference>
<evidence type="ECO:0000259" key="15">
    <source>
        <dbReference type="PROSITE" id="PS50862"/>
    </source>
</evidence>
<feature type="binding site" evidence="12">
    <location>
        <begin position="230"/>
        <end position="232"/>
    </location>
    <ligand>
        <name>L-serine</name>
        <dbReference type="ChEBI" id="CHEBI:33384"/>
    </ligand>
</feature>
<feature type="binding site" evidence="13">
    <location>
        <position position="230"/>
    </location>
    <ligand>
        <name>L-serine</name>
        <dbReference type="ChEBI" id="CHEBI:33384"/>
    </ligand>
</feature>
<dbReference type="Pfam" id="PF00587">
    <property type="entry name" value="tRNA-synt_2b"/>
    <property type="match status" value="1"/>
</dbReference>
<comment type="catalytic activity">
    <reaction evidence="11 12">
        <text>tRNA(Ser) + L-serine + ATP = L-seryl-tRNA(Ser) + AMP + diphosphate + H(+)</text>
        <dbReference type="Rhea" id="RHEA:12292"/>
        <dbReference type="Rhea" id="RHEA-COMP:9669"/>
        <dbReference type="Rhea" id="RHEA-COMP:9703"/>
        <dbReference type="ChEBI" id="CHEBI:15378"/>
        <dbReference type="ChEBI" id="CHEBI:30616"/>
        <dbReference type="ChEBI" id="CHEBI:33019"/>
        <dbReference type="ChEBI" id="CHEBI:33384"/>
        <dbReference type="ChEBI" id="CHEBI:78442"/>
        <dbReference type="ChEBI" id="CHEBI:78533"/>
        <dbReference type="ChEBI" id="CHEBI:456215"/>
        <dbReference type="EC" id="6.1.1.11"/>
    </reaction>
</comment>
<dbReference type="Gene3D" id="3.30.930.10">
    <property type="entry name" value="Bira Bifunctional Protein, Domain 2"/>
    <property type="match status" value="1"/>
</dbReference>
<dbReference type="EC" id="6.1.1.11" evidence="12"/>
<name>A0A418YWE1_9SPHN</name>
<keyword evidence="8 12" id="KW-0648">Protein biosynthesis</keyword>
<evidence type="ECO:0000256" key="8">
    <source>
        <dbReference type="ARBA" id="ARBA00022917"/>
    </source>
</evidence>
<organism evidence="16 17">
    <name type="scientific">Sphingobium terrigena</name>
    <dbReference type="NCBI Taxonomy" id="2304063"/>
    <lineage>
        <taxon>Bacteria</taxon>
        <taxon>Pseudomonadati</taxon>
        <taxon>Pseudomonadota</taxon>
        <taxon>Alphaproteobacteria</taxon>
        <taxon>Sphingomonadales</taxon>
        <taxon>Sphingomonadaceae</taxon>
        <taxon>Sphingobium</taxon>
    </lineage>
</organism>
<dbReference type="PIRSF" id="PIRSF001529">
    <property type="entry name" value="Ser-tRNA-synth_IIa"/>
    <property type="match status" value="1"/>
</dbReference>
<comment type="domain">
    <text evidence="12">Consists of two distinct domains, a catalytic core and a N-terminal extension that is involved in tRNA binding.</text>
</comment>
<evidence type="ECO:0000313" key="16">
    <source>
        <dbReference type="EMBL" id="RJG56698.1"/>
    </source>
</evidence>
<comment type="catalytic activity">
    <reaction evidence="10 12">
        <text>tRNA(Sec) + L-serine + ATP = L-seryl-tRNA(Sec) + AMP + diphosphate + H(+)</text>
        <dbReference type="Rhea" id="RHEA:42580"/>
        <dbReference type="Rhea" id="RHEA-COMP:9742"/>
        <dbReference type="Rhea" id="RHEA-COMP:10128"/>
        <dbReference type="ChEBI" id="CHEBI:15378"/>
        <dbReference type="ChEBI" id="CHEBI:30616"/>
        <dbReference type="ChEBI" id="CHEBI:33019"/>
        <dbReference type="ChEBI" id="CHEBI:33384"/>
        <dbReference type="ChEBI" id="CHEBI:78442"/>
        <dbReference type="ChEBI" id="CHEBI:78533"/>
        <dbReference type="ChEBI" id="CHEBI:456215"/>
        <dbReference type="EC" id="6.1.1.11"/>
    </reaction>
</comment>
<dbReference type="GO" id="GO:0005524">
    <property type="term" value="F:ATP binding"/>
    <property type="evidence" value="ECO:0007669"/>
    <property type="project" value="UniProtKB-UniRule"/>
</dbReference>
<dbReference type="InterPro" id="IPR002317">
    <property type="entry name" value="Ser-tRNA-ligase_type_1"/>
</dbReference>
<dbReference type="GO" id="GO:0005737">
    <property type="term" value="C:cytoplasm"/>
    <property type="evidence" value="ECO:0007669"/>
    <property type="project" value="UniProtKB-SubCell"/>
</dbReference>
<evidence type="ECO:0000256" key="7">
    <source>
        <dbReference type="ARBA" id="ARBA00022840"/>
    </source>
</evidence>
<evidence type="ECO:0000256" key="4">
    <source>
        <dbReference type="ARBA" id="ARBA00022490"/>
    </source>
</evidence>
<dbReference type="GO" id="GO:0004828">
    <property type="term" value="F:serine-tRNA ligase activity"/>
    <property type="evidence" value="ECO:0007669"/>
    <property type="project" value="UniProtKB-UniRule"/>
</dbReference>
<keyword evidence="7 12" id="KW-0067">ATP-binding</keyword>
<dbReference type="InterPro" id="IPR045864">
    <property type="entry name" value="aa-tRNA-synth_II/BPL/LPL"/>
</dbReference>
<evidence type="ECO:0000256" key="12">
    <source>
        <dbReference type="HAMAP-Rule" id="MF_00176"/>
    </source>
</evidence>
<keyword evidence="9 12" id="KW-0030">Aminoacyl-tRNA synthetase</keyword>
<dbReference type="NCBIfam" id="TIGR00414">
    <property type="entry name" value="serS"/>
    <property type="match status" value="1"/>
</dbReference>
<dbReference type="SUPFAM" id="SSF55681">
    <property type="entry name" value="Class II aaRS and biotin synthetases"/>
    <property type="match status" value="1"/>
</dbReference>
<evidence type="ECO:0000256" key="14">
    <source>
        <dbReference type="PIRSR" id="PIRSR001529-2"/>
    </source>
</evidence>
<proteinExistence type="inferred from homology"/>
<dbReference type="Gene3D" id="1.10.287.40">
    <property type="entry name" value="Serine-tRNA synthetase, tRNA binding domain"/>
    <property type="match status" value="1"/>
</dbReference>
<evidence type="ECO:0000256" key="13">
    <source>
        <dbReference type="PIRSR" id="PIRSR001529-1"/>
    </source>
</evidence>
<keyword evidence="17" id="KW-1185">Reference proteome</keyword>
<dbReference type="InterPro" id="IPR033729">
    <property type="entry name" value="SerRS_core"/>
</dbReference>
<comment type="pathway">
    <text evidence="2 12">Aminoacyl-tRNA biosynthesis; selenocysteinyl-tRNA(Sec) biosynthesis; L-seryl-tRNA(Sec) from L-serine and tRNA(Sec): step 1/1.</text>
</comment>
<evidence type="ECO:0000256" key="1">
    <source>
        <dbReference type="ARBA" id="ARBA00004496"/>
    </source>
</evidence>
<dbReference type="PROSITE" id="PS50862">
    <property type="entry name" value="AA_TRNA_LIGASE_II"/>
    <property type="match status" value="1"/>
</dbReference>
<reference evidence="16 17" key="1">
    <citation type="submission" date="2018-08" db="EMBL/GenBank/DDBJ databases">
        <title>Sphingobium sp. EO9.</title>
        <authorList>
            <person name="Park Y."/>
            <person name="Kim K.H."/>
            <person name="Jeon C.O."/>
        </authorList>
    </citation>
    <scope>NUCLEOTIDE SEQUENCE [LARGE SCALE GENOMIC DNA]</scope>
    <source>
        <strain evidence="16 17">EO9</strain>
    </source>
</reference>
<dbReference type="RefSeq" id="WP_119744323.1">
    <property type="nucleotide sequence ID" value="NZ_QVRA01000003.1"/>
</dbReference>
<dbReference type="Proteomes" id="UP000283469">
    <property type="component" value="Unassembled WGS sequence"/>
</dbReference>
<evidence type="ECO:0000256" key="11">
    <source>
        <dbReference type="ARBA" id="ARBA00048823"/>
    </source>
</evidence>
<dbReference type="OrthoDB" id="9804647at2"/>
<evidence type="ECO:0000256" key="9">
    <source>
        <dbReference type="ARBA" id="ARBA00023146"/>
    </source>
</evidence>
<dbReference type="InterPro" id="IPR042103">
    <property type="entry name" value="SerRS_1_N_sf"/>
</dbReference>
<evidence type="ECO:0000256" key="6">
    <source>
        <dbReference type="ARBA" id="ARBA00022741"/>
    </source>
</evidence>
<dbReference type="InterPro" id="IPR010978">
    <property type="entry name" value="tRNA-bd_arm"/>
</dbReference>
<comment type="subcellular location">
    <subcellularLocation>
        <location evidence="1 12">Cytoplasm</location>
    </subcellularLocation>
</comment>
<evidence type="ECO:0000256" key="5">
    <source>
        <dbReference type="ARBA" id="ARBA00022598"/>
    </source>
</evidence>
<dbReference type="InterPro" id="IPR015866">
    <property type="entry name" value="Ser-tRNA-synth_1_N"/>
</dbReference>
<dbReference type="UniPathway" id="UPA00906">
    <property type="reaction ID" value="UER00895"/>
</dbReference>
<feature type="binding site" evidence="13">
    <location>
        <position position="261"/>
    </location>
    <ligand>
        <name>L-serine</name>
        <dbReference type="ChEBI" id="CHEBI:33384"/>
    </ligand>
</feature>
<keyword evidence="4 12" id="KW-0963">Cytoplasm</keyword>
<dbReference type="PANTHER" id="PTHR43697:SF1">
    <property type="entry name" value="SERINE--TRNA LIGASE"/>
    <property type="match status" value="1"/>
</dbReference>
<protein>
    <recommendedName>
        <fullName evidence="12">Serine--tRNA ligase</fullName>
        <ecNumber evidence="12">6.1.1.11</ecNumber>
    </recommendedName>
    <alternativeName>
        <fullName evidence="12">Seryl-tRNA synthetase</fullName>
        <shortName evidence="12">SerRS</shortName>
    </alternativeName>
    <alternativeName>
        <fullName evidence="12">Seryl-tRNA(Ser/Sec) synthetase</fullName>
    </alternativeName>
</protein>
<dbReference type="InterPro" id="IPR002314">
    <property type="entry name" value="aa-tRNA-synt_IIb"/>
</dbReference>
<gene>
    <name evidence="12" type="primary">serS</name>
    <name evidence="16" type="ORF">D0Z70_04960</name>
</gene>
<dbReference type="GO" id="GO:0016260">
    <property type="term" value="P:selenocysteine biosynthetic process"/>
    <property type="evidence" value="ECO:0007669"/>
    <property type="project" value="UniProtKB-UniRule"/>
</dbReference>
<feature type="domain" description="Aminoacyl-transfer RNA synthetases class-II family profile" evidence="15">
    <location>
        <begin position="172"/>
        <end position="409"/>
    </location>
</feature>
<keyword evidence="6 12" id="KW-0547">Nucleotide-binding</keyword>
<dbReference type="Pfam" id="PF02403">
    <property type="entry name" value="Seryl_tRNA_N"/>
    <property type="match status" value="1"/>
</dbReference>
<dbReference type="PANTHER" id="PTHR43697">
    <property type="entry name" value="SERYL-TRNA SYNTHETASE"/>
    <property type="match status" value="1"/>
</dbReference>
<dbReference type="EMBL" id="QVRA01000003">
    <property type="protein sequence ID" value="RJG56698.1"/>
    <property type="molecule type" value="Genomic_DNA"/>
</dbReference>
<comment type="caution">
    <text evidence="12">Lacks conserved residue(s) required for the propagation of feature annotation.</text>
</comment>
<feature type="binding site" evidence="12 14">
    <location>
        <begin position="348"/>
        <end position="351"/>
    </location>
    <ligand>
        <name>ATP</name>
        <dbReference type="ChEBI" id="CHEBI:30616"/>
    </ligand>
</feature>
<dbReference type="GO" id="GO:0006434">
    <property type="term" value="P:seryl-tRNA aminoacylation"/>
    <property type="evidence" value="ECO:0007669"/>
    <property type="project" value="UniProtKB-UniRule"/>
</dbReference>
<feature type="binding site" evidence="12 13">
    <location>
        <position position="284"/>
    </location>
    <ligand>
        <name>L-serine</name>
        <dbReference type="ChEBI" id="CHEBI:33384"/>
    </ligand>
</feature>
<evidence type="ECO:0000256" key="2">
    <source>
        <dbReference type="ARBA" id="ARBA00005045"/>
    </source>
</evidence>
<evidence type="ECO:0000313" key="17">
    <source>
        <dbReference type="Proteomes" id="UP000283469"/>
    </source>
</evidence>
<feature type="binding site" evidence="13">
    <location>
        <position position="382"/>
    </location>
    <ligand>
        <name>L-serine</name>
        <dbReference type="ChEBI" id="CHEBI:33384"/>
    </ligand>
</feature>
<comment type="subunit">
    <text evidence="12">Homodimer. The tRNA molecule binds across the dimer.</text>
</comment>
<comment type="caution">
    <text evidence="16">The sequence shown here is derived from an EMBL/GenBank/DDBJ whole genome shotgun (WGS) entry which is preliminary data.</text>
</comment>
<evidence type="ECO:0000256" key="10">
    <source>
        <dbReference type="ARBA" id="ARBA00047929"/>
    </source>
</evidence>
<dbReference type="PRINTS" id="PR00981">
    <property type="entry name" value="TRNASYNTHSER"/>
</dbReference>
<feature type="binding site" evidence="12 14">
    <location>
        <begin position="261"/>
        <end position="263"/>
    </location>
    <ligand>
        <name>ATP</name>
        <dbReference type="ChEBI" id="CHEBI:30616"/>
    </ligand>
</feature>
<comment type="similarity">
    <text evidence="3 12">Belongs to the class-II aminoacyl-tRNA synthetase family. Type-1 seryl-tRNA synthetase subfamily.</text>
</comment>